<name>A0A1G2DCH9_9BACT</name>
<evidence type="ECO:0000313" key="3">
    <source>
        <dbReference type="Proteomes" id="UP000178534"/>
    </source>
</evidence>
<dbReference type="AlphaFoldDB" id="A0A1G2DCH9"/>
<comment type="caution">
    <text evidence="2">The sequence shown here is derived from an EMBL/GenBank/DDBJ whole genome shotgun (WGS) entry which is preliminary data.</text>
</comment>
<organism evidence="2 3">
    <name type="scientific">Candidatus Lloydbacteria bacterium RIFCSPLOWO2_01_FULL_50_20</name>
    <dbReference type="NCBI Taxonomy" id="1798665"/>
    <lineage>
        <taxon>Bacteria</taxon>
        <taxon>Candidatus Lloydiibacteriota</taxon>
    </lineage>
</organism>
<gene>
    <name evidence="2" type="ORF">A2942_03760</name>
</gene>
<feature type="transmembrane region" description="Helical" evidence="1">
    <location>
        <begin position="6"/>
        <end position="24"/>
    </location>
</feature>
<keyword evidence="1" id="KW-0812">Transmembrane</keyword>
<protein>
    <submittedName>
        <fullName evidence="2">Uncharacterized protein</fullName>
    </submittedName>
</protein>
<keyword evidence="1" id="KW-1133">Transmembrane helix</keyword>
<feature type="transmembrane region" description="Helical" evidence="1">
    <location>
        <begin position="36"/>
        <end position="57"/>
    </location>
</feature>
<sequence length="90" mass="10071">MYLELWQGLIAAAFLTGILVGLPVSIKKNREARRCLLPIFLNLPLLIGAVMRCGYFIHTGQYILAIPDGLATIFATIIEFQRMGFFLKKG</sequence>
<dbReference type="EMBL" id="MHLP01000040">
    <property type="protein sequence ID" value="OGZ11203.1"/>
    <property type="molecule type" value="Genomic_DNA"/>
</dbReference>
<keyword evidence="1" id="KW-0472">Membrane</keyword>
<accession>A0A1G2DCH9</accession>
<proteinExistence type="predicted"/>
<reference evidence="2 3" key="1">
    <citation type="journal article" date="2016" name="Nat. Commun.">
        <title>Thousands of microbial genomes shed light on interconnected biogeochemical processes in an aquifer system.</title>
        <authorList>
            <person name="Anantharaman K."/>
            <person name="Brown C.T."/>
            <person name="Hug L.A."/>
            <person name="Sharon I."/>
            <person name="Castelle C.J."/>
            <person name="Probst A.J."/>
            <person name="Thomas B.C."/>
            <person name="Singh A."/>
            <person name="Wilkins M.J."/>
            <person name="Karaoz U."/>
            <person name="Brodie E.L."/>
            <person name="Williams K.H."/>
            <person name="Hubbard S.S."/>
            <person name="Banfield J.F."/>
        </authorList>
    </citation>
    <scope>NUCLEOTIDE SEQUENCE [LARGE SCALE GENOMIC DNA]</scope>
</reference>
<feature type="transmembrane region" description="Helical" evidence="1">
    <location>
        <begin position="63"/>
        <end position="80"/>
    </location>
</feature>
<dbReference type="Proteomes" id="UP000178534">
    <property type="component" value="Unassembled WGS sequence"/>
</dbReference>
<evidence type="ECO:0000256" key="1">
    <source>
        <dbReference type="SAM" id="Phobius"/>
    </source>
</evidence>
<evidence type="ECO:0000313" key="2">
    <source>
        <dbReference type="EMBL" id="OGZ11203.1"/>
    </source>
</evidence>